<evidence type="ECO:0000313" key="6">
    <source>
        <dbReference type="EMBL" id="CAL6107861.1"/>
    </source>
</evidence>
<protein>
    <submittedName>
        <fullName evidence="5">Hypothetical_protein</fullName>
    </submittedName>
</protein>
<reference evidence="3" key="1">
    <citation type="submission" date="2023-06" db="EMBL/GenBank/DDBJ databases">
        <authorList>
            <person name="Kurt Z."/>
        </authorList>
    </citation>
    <scope>NUCLEOTIDE SEQUENCE</scope>
</reference>
<evidence type="ECO:0000313" key="5">
    <source>
        <dbReference type="EMBL" id="CAL6105134.1"/>
    </source>
</evidence>
<evidence type="ECO:0000313" key="4">
    <source>
        <dbReference type="EMBL" id="CAI9933606.1"/>
    </source>
</evidence>
<comment type="caution">
    <text evidence="3">The sequence shown here is derived from an EMBL/GenBank/DDBJ whole genome shotgun (WGS) entry which is preliminary data.</text>
</comment>
<dbReference type="Proteomes" id="UP001642409">
    <property type="component" value="Unassembled WGS sequence"/>
</dbReference>
<dbReference type="EMBL" id="CATOUU010000059">
    <property type="protein sequence ID" value="CAI9914827.1"/>
    <property type="molecule type" value="Genomic_DNA"/>
</dbReference>
<dbReference type="EMBL" id="CATOUU010000059">
    <property type="protein sequence ID" value="CAI9914819.1"/>
    <property type="molecule type" value="Genomic_DNA"/>
</dbReference>
<organism evidence="3">
    <name type="scientific">Hexamita inflata</name>
    <dbReference type="NCBI Taxonomy" id="28002"/>
    <lineage>
        <taxon>Eukaryota</taxon>
        <taxon>Metamonada</taxon>
        <taxon>Diplomonadida</taxon>
        <taxon>Hexamitidae</taxon>
        <taxon>Hexamitinae</taxon>
        <taxon>Hexamita</taxon>
    </lineage>
</organism>
<dbReference type="EMBL" id="CAXDID020000592">
    <property type="protein sequence ID" value="CAL6105134.1"/>
    <property type="molecule type" value="Genomic_DNA"/>
</dbReference>
<proteinExistence type="predicted"/>
<evidence type="ECO:0000313" key="8">
    <source>
        <dbReference type="Proteomes" id="UP001642409"/>
    </source>
</evidence>
<dbReference type="EMBL" id="CATOUU010000544">
    <property type="protein sequence ID" value="CAI9933606.1"/>
    <property type="molecule type" value="Genomic_DNA"/>
</dbReference>
<accession>A0AA86N857</accession>
<dbReference type="AlphaFoldDB" id="A0AA86N857"/>
<dbReference type="EMBL" id="CAXDID020000642">
    <property type="protein sequence ID" value="CAL6107879.1"/>
    <property type="molecule type" value="Genomic_DNA"/>
</dbReference>
<evidence type="ECO:0000313" key="7">
    <source>
        <dbReference type="EMBL" id="CAL6107879.1"/>
    </source>
</evidence>
<feature type="region of interest" description="Disordered" evidence="1">
    <location>
        <begin position="203"/>
        <end position="251"/>
    </location>
</feature>
<keyword evidence="8" id="KW-1185">Reference proteome</keyword>
<feature type="compositionally biased region" description="Basic and acidic residues" evidence="1">
    <location>
        <begin position="203"/>
        <end position="224"/>
    </location>
</feature>
<name>A0AA86N857_9EUKA</name>
<sequence length="274" mass="30815">MASWGTPESTGSGFARQFRPPFALGKSRFTEPHTRFQVSGAFFPTGFCFRQEKNCFSRPGIFALGKKLFFHGRGRFGGGRACEKCKKGAFSWGGPLRRACLIFFALFHGGNILDMRFQVWARDFRARKNLVGKSVSNCVSGGSCIIPGRKMFRIQGRLVRERASVQVERNHGEIIFVGAPLGLSRREAPAGRVCGAFCRVGSGRERGPEREQEREPEREREREQGGCSSSQKRAGELRTEALGETRPGEHARRPCWRVGRILPEKFCLAWEYFA</sequence>
<reference evidence="5 8" key="2">
    <citation type="submission" date="2024-07" db="EMBL/GenBank/DDBJ databases">
        <authorList>
            <person name="Akdeniz Z."/>
        </authorList>
    </citation>
    <scope>NUCLEOTIDE SEQUENCE [LARGE SCALE GENOMIC DNA]</scope>
</reference>
<evidence type="ECO:0000313" key="2">
    <source>
        <dbReference type="EMBL" id="CAI9914819.1"/>
    </source>
</evidence>
<evidence type="ECO:0000256" key="1">
    <source>
        <dbReference type="SAM" id="MobiDB-lite"/>
    </source>
</evidence>
<evidence type="ECO:0000313" key="3">
    <source>
        <dbReference type="EMBL" id="CAI9914827.1"/>
    </source>
</evidence>
<feature type="compositionally biased region" description="Basic and acidic residues" evidence="1">
    <location>
        <begin position="233"/>
        <end position="251"/>
    </location>
</feature>
<gene>
    <name evidence="4" type="ORF">HINF_LOCUS21251</name>
    <name evidence="2" type="ORF">HINF_LOCUS2464</name>
    <name evidence="3" type="ORF">HINF_LOCUS2472</name>
    <name evidence="5" type="ORF">HINF_LOCUS73117</name>
    <name evidence="6" type="ORF">HINF_LOCUS74690</name>
    <name evidence="7" type="ORF">HINF_LOCUS74699</name>
</gene>
<dbReference type="EMBL" id="CAXDID020000642">
    <property type="protein sequence ID" value="CAL6107861.1"/>
    <property type="molecule type" value="Genomic_DNA"/>
</dbReference>